<sequence length="62" mass="6840">VYQGQLVEIVAAGDDWNQPYSCESWAETFGLSYPILDDDSGDIYGLFGNGYIPHNVIINNKG</sequence>
<dbReference type="AlphaFoldDB" id="A0A381ZHW5"/>
<organism evidence="1">
    <name type="scientific">marine metagenome</name>
    <dbReference type="NCBI Taxonomy" id="408172"/>
    <lineage>
        <taxon>unclassified sequences</taxon>
        <taxon>metagenomes</taxon>
        <taxon>ecological metagenomes</taxon>
    </lineage>
</organism>
<accession>A0A381ZHW5</accession>
<gene>
    <name evidence="1" type="ORF">METZ01_LOCUS141425</name>
</gene>
<dbReference type="InterPro" id="IPR036249">
    <property type="entry name" value="Thioredoxin-like_sf"/>
</dbReference>
<proteinExistence type="predicted"/>
<dbReference type="Gene3D" id="3.40.30.10">
    <property type="entry name" value="Glutaredoxin"/>
    <property type="match status" value="1"/>
</dbReference>
<feature type="non-terminal residue" evidence="1">
    <location>
        <position position="62"/>
    </location>
</feature>
<evidence type="ECO:0008006" key="2">
    <source>
        <dbReference type="Google" id="ProtNLM"/>
    </source>
</evidence>
<dbReference type="EMBL" id="UINC01021303">
    <property type="protein sequence ID" value="SVA88571.1"/>
    <property type="molecule type" value="Genomic_DNA"/>
</dbReference>
<dbReference type="SUPFAM" id="SSF52833">
    <property type="entry name" value="Thioredoxin-like"/>
    <property type="match status" value="1"/>
</dbReference>
<evidence type="ECO:0000313" key="1">
    <source>
        <dbReference type="EMBL" id="SVA88571.1"/>
    </source>
</evidence>
<reference evidence="1" key="1">
    <citation type="submission" date="2018-05" db="EMBL/GenBank/DDBJ databases">
        <authorList>
            <person name="Lanie J.A."/>
            <person name="Ng W.-L."/>
            <person name="Kazmierczak K.M."/>
            <person name="Andrzejewski T.M."/>
            <person name="Davidsen T.M."/>
            <person name="Wayne K.J."/>
            <person name="Tettelin H."/>
            <person name="Glass J.I."/>
            <person name="Rusch D."/>
            <person name="Podicherti R."/>
            <person name="Tsui H.-C.T."/>
            <person name="Winkler M.E."/>
        </authorList>
    </citation>
    <scope>NUCLEOTIDE SEQUENCE</scope>
</reference>
<protein>
    <recommendedName>
        <fullName evidence="2">Alkyl hydroperoxide reductase subunit C/ Thiol specific antioxidant domain-containing protein</fullName>
    </recommendedName>
</protein>
<feature type="non-terminal residue" evidence="1">
    <location>
        <position position="1"/>
    </location>
</feature>
<name>A0A381ZHW5_9ZZZZ</name>